<dbReference type="STRING" id="381751.SAMN05444391_1469"/>
<dbReference type="PANTHER" id="PTHR30026:SF20">
    <property type="entry name" value="OUTER MEMBRANE PROTEIN TOLC"/>
    <property type="match status" value="1"/>
</dbReference>
<reference evidence="9 10" key="1">
    <citation type="submission" date="2016-11" db="EMBL/GenBank/DDBJ databases">
        <authorList>
            <person name="Jaros S."/>
            <person name="Januszkiewicz K."/>
            <person name="Wedrychowicz H."/>
        </authorList>
    </citation>
    <scope>NUCLEOTIDE SEQUENCE [LARGE SCALE GENOMIC DNA]</scope>
    <source>
        <strain evidence="9 10">DSM 19557</strain>
    </source>
</reference>
<evidence type="ECO:0000313" key="10">
    <source>
        <dbReference type="Proteomes" id="UP000189810"/>
    </source>
</evidence>
<feature type="coiled-coil region" evidence="8">
    <location>
        <begin position="144"/>
        <end position="206"/>
    </location>
</feature>
<dbReference type="Pfam" id="PF02321">
    <property type="entry name" value="OEP"/>
    <property type="match status" value="2"/>
</dbReference>
<dbReference type="GO" id="GO:0015288">
    <property type="term" value="F:porin activity"/>
    <property type="evidence" value="ECO:0007669"/>
    <property type="project" value="TreeGrafter"/>
</dbReference>
<keyword evidence="4" id="KW-1134">Transmembrane beta strand</keyword>
<comment type="subcellular location">
    <subcellularLocation>
        <location evidence="1">Cell outer membrane</location>
    </subcellularLocation>
</comment>
<keyword evidence="7" id="KW-0998">Cell outer membrane</keyword>
<dbReference type="GO" id="GO:0009279">
    <property type="term" value="C:cell outer membrane"/>
    <property type="evidence" value="ECO:0007669"/>
    <property type="project" value="UniProtKB-SubCell"/>
</dbReference>
<dbReference type="Gene3D" id="1.20.1600.10">
    <property type="entry name" value="Outer membrane efflux proteins (OEP)"/>
    <property type="match status" value="1"/>
</dbReference>
<gene>
    <name evidence="9" type="ORF">SAMN05444391_1469</name>
</gene>
<evidence type="ECO:0000256" key="4">
    <source>
        <dbReference type="ARBA" id="ARBA00022452"/>
    </source>
</evidence>
<name>A0A1M6TIG6_9AQUI</name>
<sequence length="418" mass="47883">MLAVLLLLSFFWFGIGLTLEDAIRLGLENNQEVQAQRYQLKRYLYELKAERNLYLPKFSLNFSYNTLSDKQYMNVPIFGSIPATKRDFKNFEASLTEVLFDGGLRGARVSIAESSVKVGQYLLAEKKQDVALRIAQAYLDVLSMEEVLQAYRKQEQAIQEQLLRTEAFFKQGLVAITDVLQARVRLSEVKRDLRDTQGKLDVAKANLASLLYVPEENLGKVEPLKVSPQDVSLEQAIQTALAERPIIKAYAESVYQARQQAKAQLSLLLPSVILQGKYTYSDQNPIVSPKGFYSLALGVSLQWQGFESYYRRLALLEEEKKALSELEDIKQKVTLEVKSAYQEYLTARDNFRVAEDSLRYAEEYYRLSLEQYKNQIISSTDLLLAEASLTKARVDKTVSYYNYLKAYYKLLRSMGVFP</sequence>
<dbReference type="RefSeq" id="WP_079654547.1">
    <property type="nucleotide sequence ID" value="NZ_LT670846.1"/>
</dbReference>
<evidence type="ECO:0000256" key="3">
    <source>
        <dbReference type="ARBA" id="ARBA00022448"/>
    </source>
</evidence>
<keyword evidence="5" id="KW-0812">Transmembrane</keyword>
<keyword evidence="10" id="KW-1185">Reference proteome</keyword>
<dbReference type="Proteomes" id="UP000189810">
    <property type="component" value="Chromosome I"/>
</dbReference>
<keyword evidence="3" id="KW-0813">Transport</keyword>
<evidence type="ECO:0000256" key="8">
    <source>
        <dbReference type="SAM" id="Coils"/>
    </source>
</evidence>
<dbReference type="GO" id="GO:1990281">
    <property type="term" value="C:efflux pump complex"/>
    <property type="evidence" value="ECO:0007669"/>
    <property type="project" value="TreeGrafter"/>
</dbReference>
<proteinExistence type="inferred from homology"/>
<dbReference type="PANTHER" id="PTHR30026">
    <property type="entry name" value="OUTER MEMBRANE PROTEIN TOLC"/>
    <property type="match status" value="1"/>
</dbReference>
<dbReference type="AlphaFoldDB" id="A0A1M6TIG6"/>
<dbReference type="EMBL" id="LT670846">
    <property type="protein sequence ID" value="SHK56538.1"/>
    <property type="molecule type" value="Genomic_DNA"/>
</dbReference>
<keyword evidence="6" id="KW-0472">Membrane</keyword>
<accession>A0A1M6TIG6</accession>
<dbReference type="InterPro" id="IPR051906">
    <property type="entry name" value="TolC-like"/>
</dbReference>
<evidence type="ECO:0000256" key="2">
    <source>
        <dbReference type="ARBA" id="ARBA00007613"/>
    </source>
</evidence>
<evidence type="ECO:0000256" key="7">
    <source>
        <dbReference type="ARBA" id="ARBA00023237"/>
    </source>
</evidence>
<dbReference type="SUPFAM" id="SSF56954">
    <property type="entry name" value="Outer membrane efflux proteins (OEP)"/>
    <property type="match status" value="1"/>
</dbReference>
<feature type="coiled-coil region" evidence="8">
    <location>
        <begin position="306"/>
        <end position="343"/>
    </location>
</feature>
<evidence type="ECO:0000256" key="5">
    <source>
        <dbReference type="ARBA" id="ARBA00022692"/>
    </source>
</evidence>
<dbReference type="InterPro" id="IPR003423">
    <property type="entry name" value="OMP_efflux"/>
</dbReference>
<comment type="similarity">
    <text evidence="2">Belongs to the outer membrane factor (OMF) (TC 1.B.17) family.</text>
</comment>
<dbReference type="OrthoDB" id="9472at2"/>
<evidence type="ECO:0000256" key="1">
    <source>
        <dbReference type="ARBA" id="ARBA00004442"/>
    </source>
</evidence>
<evidence type="ECO:0000313" key="9">
    <source>
        <dbReference type="EMBL" id="SHK56538.1"/>
    </source>
</evidence>
<evidence type="ECO:0000256" key="6">
    <source>
        <dbReference type="ARBA" id="ARBA00023136"/>
    </source>
</evidence>
<organism evidence="9 10">
    <name type="scientific">Thermocrinis minervae</name>
    <dbReference type="NCBI Taxonomy" id="381751"/>
    <lineage>
        <taxon>Bacteria</taxon>
        <taxon>Pseudomonadati</taxon>
        <taxon>Aquificota</taxon>
        <taxon>Aquificia</taxon>
        <taxon>Aquificales</taxon>
        <taxon>Aquificaceae</taxon>
        <taxon>Thermocrinis</taxon>
    </lineage>
</organism>
<dbReference type="GO" id="GO:0015562">
    <property type="term" value="F:efflux transmembrane transporter activity"/>
    <property type="evidence" value="ECO:0007669"/>
    <property type="project" value="InterPro"/>
</dbReference>
<keyword evidence="8" id="KW-0175">Coiled coil</keyword>
<protein>
    <submittedName>
        <fullName evidence="9">Outer membrane factor, OMF family</fullName>
    </submittedName>
</protein>